<reference evidence="2 3" key="1">
    <citation type="journal article" date="2018" name="Evol. Lett.">
        <title>Horizontal gene cluster transfer increased hallucinogenic mushroom diversity.</title>
        <authorList>
            <person name="Reynolds H.T."/>
            <person name="Vijayakumar V."/>
            <person name="Gluck-Thaler E."/>
            <person name="Korotkin H.B."/>
            <person name="Matheny P.B."/>
            <person name="Slot J.C."/>
        </authorList>
    </citation>
    <scope>NUCLEOTIDE SEQUENCE [LARGE SCALE GENOMIC DNA]</scope>
    <source>
        <strain evidence="2 3">SRW20</strain>
    </source>
</reference>
<proteinExistence type="predicted"/>
<keyword evidence="1" id="KW-0175">Coiled coil</keyword>
<dbReference type="InParanoid" id="A0A409XY56"/>
<evidence type="ECO:0000256" key="1">
    <source>
        <dbReference type="SAM" id="Coils"/>
    </source>
</evidence>
<dbReference type="OrthoDB" id="3221235at2759"/>
<comment type="caution">
    <text evidence="2">The sequence shown here is derived from an EMBL/GenBank/DDBJ whole genome shotgun (WGS) entry which is preliminary data.</text>
</comment>
<name>A0A409XY56_9AGAR</name>
<dbReference type="Gene3D" id="1.20.1280.50">
    <property type="match status" value="1"/>
</dbReference>
<gene>
    <name evidence="2" type="ORF">CVT26_008324</name>
</gene>
<organism evidence="2 3">
    <name type="scientific">Gymnopilus dilepis</name>
    <dbReference type="NCBI Taxonomy" id="231916"/>
    <lineage>
        <taxon>Eukaryota</taxon>
        <taxon>Fungi</taxon>
        <taxon>Dikarya</taxon>
        <taxon>Basidiomycota</taxon>
        <taxon>Agaricomycotina</taxon>
        <taxon>Agaricomycetes</taxon>
        <taxon>Agaricomycetidae</taxon>
        <taxon>Agaricales</taxon>
        <taxon>Agaricineae</taxon>
        <taxon>Hymenogastraceae</taxon>
        <taxon>Gymnopilus</taxon>
    </lineage>
</organism>
<dbReference type="Proteomes" id="UP000284706">
    <property type="component" value="Unassembled WGS sequence"/>
</dbReference>
<sequence>MDPVITELLTNNDAPEESTLQKARELLEIPRQELSKTTADIAHLEAQLALLKVRREKSERSMNDFQTILSPVRRLPDDLLNEIFYHCLPSQRNPAMVASEASILLTRVCSKWRSLAMSSPRLWSELHITFCDDYKTSSDPYMNLVSDAVAQFQAHASSVLGRRIQVVKEWLTRSGTCPLSISLLYTSGAWTVNALETQSECDLTIELFKTLLTFSQRWREIELIIPLEIYRKLEALFPPSLACFSSLRSLKANLHQQIAQSPGHAKDTRPVQLLRAGRIERLSRPSVAPAMWKPRTFFLGSIVEDITDDSLATRFYASLDAPNIKWLDYQRPHHNVFDGLDGSNGTHSDTPPPIFPLLRKVVDLKKLTIDPRGFLSARLCEALEIVSSSVTHLVVGHEPSRNTRPGIRRRRYPNPFFRLPRHFDLEWLCDSTAKADNTSPSDRPAEDYSYTAQMLLLPHLECLDWSMGTGPDEVLLRFIKQRMAASVSGGVASLKRVWIAYDRTQELDIPAEYARFREDTMTESGINLLDFRLDLDYAISEPATDDKPLSALFGLTPDGRSWSYDDIRESVRRYLVTL</sequence>
<feature type="coiled-coil region" evidence="1">
    <location>
        <begin position="34"/>
        <end position="61"/>
    </location>
</feature>
<dbReference type="EMBL" id="NHYE01001419">
    <property type="protein sequence ID" value="PPQ95676.1"/>
    <property type="molecule type" value="Genomic_DNA"/>
</dbReference>
<evidence type="ECO:0000313" key="2">
    <source>
        <dbReference type="EMBL" id="PPQ95676.1"/>
    </source>
</evidence>
<keyword evidence="3" id="KW-1185">Reference proteome</keyword>
<protein>
    <submittedName>
        <fullName evidence="2">Uncharacterized protein</fullName>
    </submittedName>
</protein>
<evidence type="ECO:0000313" key="3">
    <source>
        <dbReference type="Proteomes" id="UP000284706"/>
    </source>
</evidence>
<dbReference type="STRING" id="231916.A0A409XY56"/>
<dbReference type="AlphaFoldDB" id="A0A409XY56"/>
<accession>A0A409XY56</accession>